<keyword evidence="1" id="KW-0472">Membrane</keyword>
<dbReference type="KEGG" id="mhor:MSHOH_0178"/>
<name>A0A0E3S7W6_9EURY</name>
<evidence type="ECO:0000256" key="1">
    <source>
        <dbReference type="SAM" id="Phobius"/>
    </source>
</evidence>
<dbReference type="PANTHER" id="PTHR23028:SF131">
    <property type="entry name" value="BLR2367 PROTEIN"/>
    <property type="match status" value="1"/>
</dbReference>
<dbReference type="GO" id="GO:0016020">
    <property type="term" value="C:membrane"/>
    <property type="evidence" value="ECO:0007669"/>
    <property type="project" value="TreeGrafter"/>
</dbReference>
<dbReference type="InterPro" id="IPR050879">
    <property type="entry name" value="Acyltransferase_3"/>
</dbReference>
<dbReference type="GO" id="GO:0016747">
    <property type="term" value="F:acyltransferase activity, transferring groups other than amino-acyl groups"/>
    <property type="evidence" value="ECO:0007669"/>
    <property type="project" value="InterPro"/>
</dbReference>
<dbReference type="Proteomes" id="UP000033101">
    <property type="component" value="Chromosome"/>
</dbReference>
<proteinExistence type="predicted"/>
<gene>
    <name evidence="3" type="ORF">MSHOH_0178</name>
</gene>
<dbReference type="PANTHER" id="PTHR23028">
    <property type="entry name" value="ACETYLTRANSFERASE"/>
    <property type="match status" value="1"/>
</dbReference>
<dbReference type="AlphaFoldDB" id="A0A0E3S7W6"/>
<feature type="transmembrane region" description="Helical" evidence="1">
    <location>
        <begin position="44"/>
        <end position="64"/>
    </location>
</feature>
<dbReference type="STRING" id="1434110.MSHOH_0178"/>
<keyword evidence="4" id="KW-1185">Reference proteome</keyword>
<evidence type="ECO:0000259" key="2">
    <source>
        <dbReference type="Pfam" id="PF01757"/>
    </source>
</evidence>
<evidence type="ECO:0000313" key="3">
    <source>
        <dbReference type="EMBL" id="AKB76661.1"/>
    </source>
</evidence>
<protein>
    <submittedName>
        <fullName evidence="3">Putative membrane protein</fullName>
    </submittedName>
</protein>
<keyword evidence="1" id="KW-1133">Transmembrane helix</keyword>
<sequence>MIHISESMEKKKLFELDYLRALAILLVIFSHIDNFAKSQFIETYDYYFAIIGLTIFFFISGYLLQYNDRIKSKKEISIFLKKKVIRIYPLYCVSILCSLILFGYLSLDSEIVKPFNLNISYINILIHLTGLQGFFPQFHMPGLWFIGIIFLYYISYSIIVYFSKNNQELVMYSILFLFIFFVLKIKYNIISMDFFRYYLVFLIGALSCALTIGNDNKGSFFKKSKLISFISESSYSIYLFHLQILTVVKLCLNSLDLSQSAEGLLLVLLGIPIVIIFSYYIQRLCIRTTKNKKYDTNVNSQIKEISTLGKERTTKRIIISFSLTVSIVLVIFFDLTLSIISKFV</sequence>
<feature type="domain" description="Acyltransferase 3" evidence="2">
    <location>
        <begin position="15"/>
        <end position="206"/>
    </location>
</feature>
<keyword evidence="1" id="KW-0812">Transmembrane</keyword>
<accession>A0A0E3S7W6</accession>
<dbReference type="HOGENOM" id="CLU_805641_0_0_2"/>
<feature type="transmembrane region" description="Helical" evidence="1">
    <location>
        <begin position="169"/>
        <end position="189"/>
    </location>
</feature>
<dbReference type="GO" id="GO:0000271">
    <property type="term" value="P:polysaccharide biosynthetic process"/>
    <property type="evidence" value="ECO:0007669"/>
    <property type="project" value="TreeGrafter"/>
</dbReference>
<feature type="transmembrane region" description="Helical" evidence="1">
    <location>
        <begin position="235"/>
        <end position="255"/>
    </location>
</feature>
<feature type="transmembrane region" description="Helical" evidence="1">
    <location>
        <begin position="261"/>
        <end position="281"/>
    </location>
</feature>
<dbReference type="Pfam" id="PF01757">
    <property type="entry name" value="Acyl_transf_3"/>
    <property type="match status" value="1"/>
</dbReference>
<feature type="transmembrane region" description="Helical" evidence="1">
    <location>
        <begin position="85"/>
        <end position="107"/>
    </location>
</feature>
<feature type="transmembrane region" description="Helical" evidence="1">
    <location>
        <begin position="195"/>
        <end position="214"/>
    </location>
</feature>
<evidence type="ECO:0000313" key="4">
    <source>
        <dbReference type="Proteomes" id="UP000033101"/>
    </source>
</evidence>
<dbReference type="EMBL" id="CP009516">
    <property type="protein sequence ID" value="AKB76661.1"/>
    <property type="molecule type" value="Genomic_DNA"/>
</dbReference>
<feature type="transmembrane region" description="Helical" evidence="1">
    <location>
        <begin position="317"/>
        <end position="340"/>
    </location>
</feature>
<organism evidence="3 4">
    <name type="scientific">Methanosarcina horonobensis HB-1 = JCM 15518</name>
    <dbReference type="NCBI Taxonomy" id="1434110"/>
    <lineage>
        <taxon>Archaea</taxon>
        <taxon>Methanobacteriati</taxon>
        <taxon>Methanobacteriota</taxon>
        <taxon>Stenosarchaea group</taxon>
        <taxon>Methanomicrobia</taxon>
        <taxon>Methanosarcinales</taxon>
        <taxon>Methanosarcinaceae</taxon>
        <taxon>Methanosarcina</taxon>
    </lineage>
</organism>
<dbReference type="InterPro" id="IPR002656">
    <property type="entry name" value="Acyl_transf_3_dom"/>
</dbReference>
<reference evidence="3 4" key="1">
    <citation type="submission" date="2014-07" db="EMBL/GenBank/DDBJ databases">
        <title>Methanogenic archaea and the global carbon cycle.</title>
        <authorList>
            <person name="Henriksen J.R."/>
            <person name="Luke J."/>
            <person name="Reinhart S."/>
            <person name="Benedict M.N."/>
            <person name="Youngblut N.D."/>
            <person name="Metcalf M.E."/>
            <person name="Whitaker R.J."/>
            <person name="Metcalf W.W."/>
        </authorList>
    </citation>
    <scope>NUCLEOTIDE SEQUENCE [LARGE SCALE GENOMIC DNA]</scope>
    <source>
        <strain evidence="3 4">HB-1</strain>
    </source>
</reference>
<feature type="transmembrane region" description="Helical" evidence="1">
    <location>
        <begin position="12"/>
        <end position="32"/>
    </location>
</feature>
<feature type="transmembrane region" description="Helical" evidence="1">
    <location>
        <begin position="143"/>
        <end position="162"/>
    </location>
</feature>
<dbReference type="PATRIC" id="fig|1434110.4.peg.202"/>